<protein>
    <recommendedName>
        <fullName evidence="11">Homeobox domain-containing protein</fullName>
    </recommendedName>
</protein>
<evidence type="ECO:0000256" key="10">
    <source>
        <dbReference type="RuleBase" id="RU000682"/>
    </source>
</evidence>
<comment type="caution">
    <text evidence="12">The sequence shown here is derived from an EMBL/GenBank/DDBJ whole genome shotgun (WGS) entry which is preliminary data.</text>
</comment>
<dbReference type="PROSITE" id="PS50071">
    <property type="entry name" value="HOMEOBOX_2"/>
    <property type="match status" value="1"/>
</dbReference>
<keyword evidence="7 9" id="KW-0539">Nucleus</keyword>
<accession>A0AAD3SRA1</accession>
<keyword evidence="6" id="KW-0804">Transcription</keyword>
<evidence type="ECO:0000256" key="4">
    <source>
        <dbReference type="ARBA" id="ARBA00023125"/>
    </source>
</evidence>
<dbReference type="Pfam" id="PF00046">
    <property type="entry name" value="Homeodomain"/>
    <property type="match status" value="1"/>
</dbReference>
<evidence type="ECO:0000256" key="9">
    <source>
        <dbReference type="PROSITE-ProRule" id="PRU00108"/>
    </source>
</evidence>
<evidence type="ECO:0000256" key="2">
    <source>
        <dbReference type="ARBA" id="ARBA00022473"/>
    </source>
</evidence>
<keyword evidence="4 9" id="KW-0238">DNA-binding</keyword>
<dbReference type="GO" id="GO:0003677">
    <property type="term" value="F:DNA binding"/>
    <property type="evidence" value="ECO:0007669"/>
    <property type="project" value="UniProtKB-UniRule"/>
</dbReference>
<dbReference type="AlphaFoldDB" id="A0AAD3SRA1"/>
<dbReference type="SUPFAM" id="SSF46689">
    <property type="entry name" value="Homeodomain-like"/>
    <property type="match status" value="1"/>
</dbReference>
<keyword evidence="3" id="KW-0805">Transcription regulation</keyword>
<dbReference type="Gene3D" id="1.10.10.60">
    <property type="entry name" value="Homeodomain-like"/>
    <property type="match status" value="1"/>
</dbReference>
<dbReference type="SMART" id="SM00389">
    <property type="entry name" value="HOX"/>
    <property type="match status" value="1"/>
</dbReference>
<dbReference type="EMBL" id="BSYO01000016">
    <property type="protein sequence ID" value="GMH16028.1"/>
    <property type="molecule type" value="Genomic_DNA"/>
</dbReference>
<reference evidence="12" key="1">
    <citation type="submission" date="2023-05" db="EMBL/GenBank/DDBJ databases">
        <title>Nepenthes gracilis genome sequencing.</title>
        <authorList>
            <person name="Fukushima K."/>
        </authorList>
    </citation>
    <scope>NUCLEOTIDE SEQUENCE</scope>
    <source>
        <strain evidence="12">SING2019-196</strain>
    </source>
</reference>
<evidence type="ECO:0000313" key="12">
    <source>
        <dbReference type="EMBL" id="GMH16028.1"/>
    </source>
</evidence>
<feature type="DNA-binding region" description="Homeobox" evidence="9">
    <location>
        <begin position="4"/>
        <end position="68"/>
    </location>
</feature>
<keyword evidence="2" id="KW-0217">Developmental protein</keyword>
<dbReference type="InterPro" id="IPR001356">
    <property type="entry name" value="HD"/>
</dbReference>
<proteinExistence type="inferred from homology"/>
<name>A0AAD3SRA1_NEPGR</name>
<dbReference type="InterPro" id="IPR044555">
    <property type="entry name" value="WUSCHEL-like"/>
</dbReference>
<keyword evidence="13" id="KW-1185">Reference proteome</keyword>
<dbReference type="PANTHER" id="PTHR45940:SF42">
    <property type="entry name" value="WUSCHEL-RELATED HOMEOBOX 3"/>
    <property type="match status" value="1"/>
</dbReference>
<organism evidence="12 13">
    <name type="scientific">Nepenthes gracilis</name>
    <name type="common">Slender pitcher plant</name>
    <dbReference type="NCBI Taxonomy" id="150966"/>
    <lineage>
        <taxon>Eukaryota</taxon>
        <taxon>Viridiplantae</taxon>
        <taxon>Streptophyta</taxon>
        <taxon>Embryophyta</taxon>
        <taxon>Tracheophyta</taxon>
        <taxon>Spermatophyta</taxon>
        <taxon>Magnoliopsida</taxon>
        <taxon>eudicotyledons</taxon>
        <taxon>Gunneridae</taxon>
        <taxon>Pentapetalae</taxon>
        <taxon>Caryophyllales</taxon>
        <taxon>Nepenthaceae</taxon>
        <taxon>Nepenthes</taxon>
    </lineage>
</organism>
<dbReference type="PANTHER" id="PTHR45940">
    <property type="entry name" value="WUSCHEL-RELATED HOMEOBOX 1-RELATED"/>
    <property type="match status" value="1"/>
</dbReference>
<evidence type="ECO:0000256" key="1">
    <source>
        <dbReference type="ARBA" id="ARBA00004123"/>
    </source>
</evidence>
<feature type="domain" description="Homeobox" evidence="11">
    <location>
        <begin position="2"/>
        <end position="67"/>
    </location>
</feature>
<dbReference type="CDD" id="cd00086">
    <property type="entry name" value="homeodomain"/>
    <property type="match status" value="1"/>
</dbReference>
<evidence type="ECO:0000256" key="3">
    <source>
        <dbReference type="ARBA" id="ARBA00023015"/>
    </source>
</evidence>
<evidence type="ECO:0000256" key="6">
    <source>
        <dbReference type="ARBA" id="ARBA00023163"/>
    </source>
</evidence>
<dbReference type="Proteomes" id="UP001279734">
    <property type="component" value="Unassembled WGS sequence"/>
</dbReference>
<comment type="similarity">
    <text evidence="8">Belongs to the WUS homeobox family.</text>
</comment>
<evidence type="ECO:0000313" key="13">
    <source>
        <dbReference type="Proteomes" id="UP001279734"/>
    </source>
</evidence>
<dbReference type="InterPro" id="IPR009057">
    <property type="entry name" value="Homeodomain-like_sf"/>
</dbReference>
<keyword evidence="5 9" id="KW-0371">Homeobox</keyword>
<gene>
    <name evidence="12" type="ORF">Nepgr_017869</name>
</gene>
<evidence type="ECO:0000256" key="8">
    <source>
        <dbReference type="ARBA" id="ARBA00024040"/>
    </source>
</evidence>
<dbReference type="GO" id="GO:0099402">
    <property type="term" value="P:plant organ development"/>
    <property type="evidence" value="ECO:0007669"/>
    <property type="project" value="InterPro"/>
</dbReference>
<evidence type="ECO:0000259" key="11">
    <source>
        <dbReference type="PROSITE" id="PS50071"/>
    </source>
</evidence>
<comment type="subcellular location">
    <subcellularLocation>
        <location evidence="1 9 10">Nucleus</location>
    </subcellularLocation>
</comment>
<evidence type="ECO:0000256" key="5">
    <source>
        <dbReference type="ARBA" id="ARBA00023155"/>
    </source>
</evidence>
<sequence>MTPSPATRWRPTPDQLMILEELYIGGIKTPSASQIQRITSHLSLYGKIECKNVFYWFQNHKAREKQKLRKKLSLGRQVIEQQQQLWFQQQQEVMGLNYQLNHSLYFPEFQKNCAFLQLYNSTNFPTQERTLRSGSSKMMDSTVVGRYNYKAVDDNDGWLIASRSARCATGPPETLQLFPTTSSRCLREEPAA</sequence>
<dbReference type="GO" id="GO:0005634">
    <property type="term" value="C:nucleus"/>
    <property type="evidence" value="ECO:0007669"/>
    <property type="project" value="UniProtKB-SubCell"/>
</dbReference>
<dbReference type="GO" id="GO:0003700">
    <property type="term" value="F:DNA-binding transcription factor activity"/>
    <property type="evidence" value="ECO:0007669"/>
    <property type="project" value="InterPro"/>
</dbReference>
<evidence type="ECO:0000256" key="7">
    <source>
        <dbReference type="ARBA" id="ARBA00023242"/>
    </source>
</evidence>